<dbReference type="AlphaFoldDB" id="A0A1Y2DAV5"/>
<keyword evidence="1" id="KW-0479">Metal-binding</keyword>
<feature type="compositionally biased region" description="Acidic residues" evidence="2">
    <location>
        <begin position="420"/>
        <end position="430"/>
    </location>
</feature>
<gene>
    <name evidence="4" type="ORF">BCR38DRAFT_528517</name>
</gene>
<feature type="domain" description="RING-type" evidence="3">
    <location>
        <begin position="39"/>
        <end position="115"/>
    </location>
</feature>
<dbReference type="InParanoid" id="A0A1Y2DAV5"/>
<comment type="caution">
    <text evidence="4">The sequence shown here is derived from an EMBL/GenBank/DDBJ whole genome shotgun (WGS) entry which is preliminary data.</text>
</comment>
<dbReference type="OrthoDB" id="2506647at2759"/>
<evidence type="ECO:0000256" key="2">
    <source>
        <dbReference type="SAM" id="MobiDB-lite"/>
    </source>
</evidence>
<keyword evidence="1" id="KW-0863">Zinc-finger</keyword>
<evidence type="ECO:0000259" key="3">
    <source>
        <dbReference type="PROSITE" id="PS50089"/>
    </source>
</evidence>
<dbReference type="PROSITE" id="PS50089">
    <property type="entry name" value="ZF_RING_2"/>
    <property type="match status" value="1"/>
</dbReference>
<dbReference type="InterPro" id="IPR013083">
    <property type="entry name" value="Znf_RING/FYVE/PHD"/>
</dbReference>
<keyword evidence="1" id="KW-0862">Zinc</keyword>
<feature type="region of interest" description="Disordered" evidence="2">
    <location>
        <begin position="399"/>
        <end position="430"/>
    </location>
</feature>
<keyword evidence="5" id="KW-1185">Reference proteome</keyword>
<proteinExistence type="predicted"/>
<dbReference type="GeneID" id="63781641"/>
<sequence>MHVKPVVVESVWIPKFMNIIGNQGLQGQDCESFILKAECPVCQVALDISFVAKEAILKHLLSKELSNDPNEFYREYGLAKTVALKCGHILCTECWDAHSKVCLNKALGATCPLCRKSMVCGNRKCEMFIKQAVVEPIEWPLHDGSFQPVRGFLRNVPLTDSELGGKAENRCEKCLIGHVKRLTREAIGRQCPPCFARIDGVIYPDDHEQYRKEYLEMHLRESWEKIAEMIFSQPLRFIRGQNRAEELSQACAVAKAEFLAAIFNHKLKLIKDFIWSFCEHKQISRSAPGNPLPPPAPVLLFQIIVHHVEEFFWEILDKMRPHWFSRDLSHFGGTNRGVLVPFVDGVGDADSHYGPIGSRMTLEELLDRPDLDEDTRRESVGLSFLPDGFLVWDRGVMQEDDEEDGGVGDLGRSMYHGGDEGEESDDDVMD</sequence>
<evidence type="ECO:0000313" key="4">
    <source>
        <dbReference type="EMBL" id="ORY56327.1"/>
    </source>
</evidence>
<name>A0A1Y2DAV5_9PEZI</name>
<dbReference type="Gene3D" id="3.30.40.10">
    <property type="entry name" value="Zinc/RING finger domain, C3HC4 (zinc finger)"/>
    <property type="match status" value="1"/>
</dbReference>
<reference evidence="4 5" key="1">
    <citation type="submission" date="2016-07" db="EMBL/GenBank/DDBJ databases">
        <title>Pervasive Adenine N6-methylation of Active Genes in Fungi.</title>
        <authorList>
            <consortium name="DOE Joint Genome Institute"/>
            <person name="Mondo S.J."/>
            <person name="Dannebaum R.O."/>
            <person name="Kuo R.C."/>
            <person name="Labutti K."/>
            <person name="Haridas S."/>
            <person name="Kuo A."/>
            <person name="Salamov A."/>
            <person name="Ahrendt S.R."/>
            <person name="Lipzen A."/>
            <person name="Sullivan W."/>
            <person name="Andreopoulos W.B."/>
            <person name="Clum A."/>
            <person name="Lindquist E."/>
            <person name="Daum C."/>
            <person name="Ramamoorthy G.K."/>
            <person name="Gryganskyi A."/>
            <person name="Culley D."/>
            <person name="Magnuson J.K."/>
            <person name="James T.Y."/>
            <person name="O'Malley M.A."/>
            <person name="Stajich J.E."/>
            <person name="Spatafora J.W."/>
            <person name="Visel A."/>
            <person name="Grigoriev I.V."/>
        </authorList>
    </citation>
    <scope>NUCLEOTIDE SEQUENCE [LARGE SCALE GENOMIC DNA]</scope>
    <source>
        <strain evidence="4 5">CBS 129021</strain>
    </source>
</reference>
<dbReference type="EMBL" id="MCFJ01000023">
    <property type="protein sequence ID" value="ORY56327.1"/>
    <property type="molecule type" value="Genomic_DNA"/>
</dbReference>
<dbReference type="SUPFAM" id="SSF57850">
    <property type="entry name" value="RING/U-box"/>
    <property type="match status" value="1"/>
</dbReference>
<evidence type="ECO:0000256" key="1">
    <source>
        <dbReference type="PROSITE-ProRule" id="PRU00175"/>
    </source>
</evidence>
<dbReference type="InterPro" id="IPR001841">
    <property type="entry name" value="Znf_RING"/>
</dbReference>
<accession>A0A1Y2DAV5</accession>
<dbReference type="Proteomes" id="UP000193689">
    <property type="component" value="Unassembled WGS sequence"/>
</dbReference>
<dbReference type="GO" id="GO:0008270">
    <property type="term" value="F:zinc ion binding"/>
    <property type="evidence" value="ECO:0007669"/>
    <property type="project" value="UniProtKB-KW"/>
</dbReference>
<organism evidence="4 5">
    <name type="scientific">Pseudomassariella vexata</name>
    <dbReference type="NCBI Taxonomy" id="1141098"/>
    <lineage>
        <taxon>Eukaryota</taxon>
        <taxon>Fungi</taxon>
        <taxon>Dikarya</taxon>
        <taxon>Ascomycota</taxon>
        <taxon>Pezizomycotina</taxon>
        <taxon>Sordariomycetes</taxon>
        <taxon>Xylariomycetidae</taxon>
        <taxon>Amphisphaeriales</taxon>
        <taxon>Pseudomassariaceae</taxon>
        <taxon>Pseudomassariella</taxon>
    </lineage>
</organism>
<dbReference type="RefSeq" id="XP_040710044.1">
    <property type="nucleotide sequence ID" value="XM_040865429.1"/>
</dbReference>
<protein>
    <recommendedName>
        <fullName evidence="3">RING-type domain-containing protein</fullName>
    </recommendedName>
</protein>
<evidence type="ECO:0000313" key="5">
    <source>
        <dbReference type="Proteomes" id="UP000193689"/>
    </source>
</evidence>